<evidence type="ECO:0000256" key="4">
    <source>
        <dbReference type="ARBA" id="ARBA00022597"/>
    </source>
</evidence>
<keyword evidence="8 9" id="KW-0472">Membrane</keyword>
<dbReference type="Pfam" id="PF03613">
    <property type="entry name" value="EIID-AGA"/>
    <property type="match status" value="1"/>
</dbReference>
<sequence>MADQPVKVNKLKTKITKGDMFKTFVFENFQQASFNFERIHALAFCVDMIPTIKRVYSKKEDQVAALKRHLVFFNTTPAMCGPIVGVTMALEEGRAAGEPIDDGTINSFKVGLMGPLAGVGDPLMWGTLRPILAALGASLALQGSWLGPILFFVAFNAVRLSLKWYGLQLGFSRGLALVKDMSGNLLQKITEGATVLGLFIMGVLVTKWTTINVPLVVSKTTVNGKTTVTTLQNILDQFCPGLLALGLTLLCMYLLRKKVSPILLIFALFGVGIVGYWLGILK</sequence>
<gene>
    <name evidence="11" type="ORF">ACX51_09290</name>
</gene>
<evidence type="ECO:0000313" key="11">
    <source>
        <dbReference type="EMBL" id="POE42749.1"/>
    </source>
</evidence>
<feature type="transmembrane region" description="Helical" evidence="9">
    <location>
        <begin position="238"/>
        <end position="255"/>
    </location>
</feature>
<feature type="transmembrane region" description="Helical" evidence="9">
    <location>
        <begin position="261"/>
        <end position="281"/>
    </location>
</feature>
<evidence type="ECO:0000256" key="2">
    <source>
        <dbReference type="ARBA" id="ARBA00022448"/>
    </source>
</evidence>
<evidence type="ECO:0000256" key="7">
    <source>
        <dbReference type="ARBA" id="ARBA00022989"/>
    </source>
</evidence>
<evidence type="ECO:0000256" key="5">
    <source>
        <dbReference type="ARBA" id="ARBA00022683"/>
    </source>
</evidence>
<dbReference type="NCBIfam" id="NF008315">
    <property type="entry name" value="PRK11103.1"/>
    <property type="match status" value="1"/>
</dbReference>
<evidence type="ECO:0000313" key="12">
    <source>
        <dbReference type="Proteomes" id="UP000237433"/>
    </source>
</evidence>
<evidence type="ECO:0000256" key="8">
    <source>
        <dbReference type="ARBA" id="ARBA00023136"/>
    </source>
</evidence>
<comment type="subcellular location">
    <subcellularLocation>
        <location evidence="1">Cell membrane</location>
        <topology evidence="1">Multi-pass membrane protein</topology>
    </subcellularLocation>
</comment>
<dbReference type="AlphaFoldDB" id="A0A0K1MRH5"/>
<accession>A0A0K1MRH5</accession>
<evidence type="ECO:0000256" key="3">
    <source>
        <dbReference type="ARBA" id="ARBA00022475"/>
    </source>
</evidence>
<dbReference type="PANTHER" id="PTHR32502:SF5">
    <property type="entry name" value="N-ACETYLGALACTOSAMINE PERMEASE IID COMPONENT-RELATED"/>
    <property type="match status" value="1"/>
</dbReference>
<reference evidence="11 12" key="2">
    <citation type="journal article" date="2015" name="J. Am. Soc. Brew. Chem.">
        <title>Dissolved carbon dioxide selects for lactic acid bacteria able to grow in and spoil packaged beer.</title>
        <authorList>
            <person name="Bergsveinson J."/>
            <person name="Redekop A."/>
            <person name="Zoerb S."/>
            <person name="Ziola B."/>
        </authorList>
    </citation>
    <scope>NUCLEOTIDE SEQUENCE [LARGE SCALE GENOMIC DNA]</scope>
    <source>
        <strain evidence="11 12">CCC B1205</strain>
    </source>
</reference>
<evidence type="ECO:0000313" key="10">
    <source>
        <dbReference type="EMBL" id="CRL16983.1"/>
    </source>
</evidence>
<keyword evidence="2" id="KW-0813">Transport</keyword>
<organism evidence="10">
    <name type="scientific">Lacticaseibacillus paracasei</name>
    <name type="common">Lactobacillus paracasei</name>
    <dbReference type="NCBI Taxonomy" id="1597"/>
    <lineage>
        <taxon>Bacteria</taxon>
        <taxon>Bacillati</taxon>
        <taxon>Bacillota</taxon>
        <taxon>Bacilli</taxon>
        <taxon>Lactobacillales</taxon>
        <taxon>Lactobacillaceae</taxon>
        <taxon>Lacticaseibacillus</taxon>
    </lineage>
</organism>
<dbReference type="InterPro" id="IPR050303">
    <property type="entry name" value="GatZ_KbaZ_carbometab"/>
</dbReference>
<dbReference type="PANTHER" id="PTHR32502">
    <property type="entry name" value="N-ACETYLGALACTOSAMINE PERMEASE II COMPONENT-RELATED"/>
    <property type="match status" value="1"/>
</dbReference>
<evidence type="ECO:0000256" key="1">
    <source>
        <dbReference type="ARBA" id="ARBA00004651"/>
    </source>
</evidence>
<feature type="transmembrane region" description="Helical" evidence="9">
    <location>
        <begin position="195"/>
        <end position="217"/>
    </location>
</feature>
<evidence type="ECO:0000256" key="6">
    <source>
        <dbReference type="ARBA" id="ARBA00022692"/>
    </source>
</evidence>
<dbReference type="PROSITE" id="PS51108">
    <property type="entry name" value="PTS_EIID"/>
    <property type="match status" value="1"/>
</dbReference>
<dbReference type="NCBIfam" id="TIGR00828">
    <property type="entry name" value="EIID-AGA"/>
    <property type="match status" value="1"/>
</dbReference>
<keyword evidence="5" id="KW-0598">Phosphotransferase system</keyword>
<dbReference type="EMBL" id="LGIY01000014">
    <property type="protein sequence ID" value="POE42749.1"/>
    <property type="molecule type" value="Genomic_DNA"/>
</dbReference>
<keyword evidence="3" id="KW-1003">Cell membrane</keyword>
<dbReference type="GO" id="GO:0009401">
    <property type="term" value="P:phosphoenolpyruvate-dependent sugar phosphotransferase system"/>
    <property type="evidence" value="ECO:0007669"/>
    <property type="project" value="UniProtKB-KW"/>
</dbReference>
<keyword evidence="6 9" id="KW-0812">Transmembrane</keyword>
<dbReference type="EMBL" id="LN846901">
    <property type="protein sequence ID" value="CRL16983.1"/>
    <property type="molecule type" value="Genomic_DNA"/>
</dbReference>
<dbReference type="InterPro" id="IPR004704">
    <property type="entry name" value="PTS_IID_man"/>
</dbReference>
<evidence type="ECO:0000256" key="9">
    <source>
        <dbReference type="SAM" id="Phobius"/>
    </source>
</evidence>
<keyword evidence="4" id="KW-0762">Sugar transport</keyword>
<dbReference type="GO" id="GO:0005886">
    <property type="term" value="C:plasma membrane"/>
    <property type="evidence" value="ECO:0007669"/>
    <property type="project" value="UniProtKB-SubCell"/>
</dbReference>
<keyword evidence="7 9" id="KW-1133">Transmembrane helix</keyword>
<protein>
    <submittedName>
        <fullName evidence="11">PTS mannose transporter subunit IID</fullName>
    </submittedName>
    <submittedName>
        <fullName evidence="10">PTS system sorbose transporter subunit IID</fullName>
    </submittedName>
</protein>
<dbReference type="Proteomes" id="UP000237433">
    <property type="component" value="Unassembled WGS sequence"/>
</dbReference>
<reference evidence="10" key="1">
    <citation type="journal article" date="2015" name="Front. Microbiol.">
        <title>The vaginal isolate Lactobacillus paracasei LPC-S01 (DSM 26760) is suitable for oral administration.</title>
        <authorList>
            <person name="Balzaretti S."/>
            <person name="Taverniti V."/>
            <person name="Rondini G."/>
            <person name="Marcolegio G."/>
            <person name="Minuzzo M."/>
            <person name="Remagni M.C."/>
            <person name="Fiore W."/>
            <person name="Arioli S."/>
            <person name="Guglielmetti S."/>
        </authorList>
    </citation>
    <scope>NUCLEOTIDE SEQUENCE</scope>
    <source>
        <strain evidence="10">LPC-S01</strain>
    </source>
</reference>
<proteinExistence type="predicted"/>
<dbReference type="RefSeq" id="WP_003586826.1">
    <property type="nucleotide sequence ID" value="NZ_AFYO01000013.1"/>
</dbReference>
<feature type="transmembrane region" description="Helical" evidence="9">
    <location>
        <begin position="131"/>
        <end position="155"/>
    </location>
</feature>
<name>A0A0K1MRH5_LACPA</name>
<dbReference type="PATRIC" id="fig|1597.20.peg.435"/>